<dbReference type="Proteomes" id="UP001141327">
    <property type="component" value="Unassembled WGS sequence"/>
</dbReference>
<reference evidence="1" key="1">
    <citation type="journal article" date="2022" name="bioRxiv">
        <title>Genomics of Preaxostyla Flagellates Illuminates Evolutionary Transitions and the Path Towards Mitochondrial Loss.</title>
        <authorList>
            <person name="Novak L.V.F."/>
            <person name="Treitli S.C."/>
            <person name="Pyrih J."/>
            <person name="Halakuc P."/>
            <person name="Pipaliya S.V."/>
            <person name="Vacek V."/>
            <person name="Brzon O."/>
            <person name="Soukal P."/>
            <person name="Eme L."/>
            <person name="Dacks J.B."/>
            <person name="Karnkowska A."/>
            <person name="Elias M."/>
            <person name="Hampl V."/>
        </authorList>
    </citation>
    <scope>NUCLEOTIDE SEQUENCE</scope>
    <source>
        <strain evidence="1">RCP-MX</strain>
    </source>
</reference>
<sequence length="151" mass="16086">MFVRPGAHGPRSIAHLSPAAFADDLYLSGGKRVGPGTNATTPALLGQAYHTVVTFEAASDLQKFILVTKRLNLHEDLTNILVLYCLWANDMHENHAEAAARKAAHSKQLATALAAATGQPCKVVPLVLGARGTLAMKDALTLMDMQSKAAW</sequence>
<keyword evidence="2" id="KW-1185">Reference proteome</keyword>
<protein>
    <submittedName>
        <fullName evidence="1">Uncharacterized protein</fullName>
    </submittedName>
</protein>
<gene>
    <name evidence="1" type="ORF">PAPYR_3395</name>
</gene>
<comment type="caution">
    <text evidence="1">The sequence shown here is derived from an EMBL/GenBank/DDBJ whole genome shotgun (WGS) entry which is preliminary data.</text>
</comment>
<evidence type="ECO:0000313" key="1">
    <source>
        <dbReference type="EMBL" id="KAJ4460377.1"/>
    </source>
</evidence>
<dbReference type="EMBL" id="JAPMOS010000013">
    <property type="protein sequence ID" value="KAJ4460377.1"/>
    <property type="molecule type" value="Genomic_DNA"/>
</dbReference>
<accession>A0ABQ8UMG5</accession>
<proteinExistence type="predicted"/>
<name>A0ABQ8UMG5_9EUKA</name>
<organism evidence="1 2">
    <name type="scientific">Paratrimastix pyriformis</name>
    <dbReference type="NCBI Taxonomy" id="342808"/>
    <lineage>
        <taxon>Eukaryota</taxon>
        <taxon>Metamonada</taxon>
        <taxon>Preaxostyla</taxon>
        <taxon>Paratrimastigidae</taxon>
        <taxon>Paratrimastix</taxon>
    </lineage>
</organism>
<evidence type="ECO:0000313" key="2">
    <source>
        <dbReference type="Proteomes" id="UP001141327"/>
    </source>
</evidence>